<keyword evidence="2" id="KW-1185">Reference proteome</keyword>
<dbReference type="Proteomes" id="UP000232323">
    <property type="component" value="Unassembled WGS sequence"/>
</dbReference>
<dbReference type="EMBL" id="BEGY01000002">
    <property type="protein sequence ID" value="GAX73077.1"/>
    <property type="molecule type" value="Genomic_DNA"/>
</dbReference>
<organism evidence="1 2">
    <name type="scientific">Chlamydomonas eustigma</name>
    <dbReference type="NCBI Taxonomy" id="1157962"/>
    <lineage>
        <taxon>Eukaryota</taxon>
        <taxon>Viridiplantae</taxon>
        <taxon>Chlorophyta</taxon>
        <taxon>core chlorophytes</taxon>
        <taxon>Chlorophyceae</taxon>
        <taxon>CS clade</taxon>
        <taxon>Chlamydomonadales</taxon>
        <taxon>Chlamydomonadaceae</taxon>
        <taxon>Chlamydomonas</taxon>
    </lineage>
</organism>
<sequence length="152" mass="16471">MSSACALEERLRCMSISHHGLASGDLSLPCAHRAPGMSCAYESVLVPSLAEPLLSQYQSYASQTCLSMPQAAEEYYHVSPPFSRASTSSPSRFNLSVQIPEMMTDATAIEGESILRLSPPNQLMAWPIAPTAGSMIHPQFVNAHMACPWQQS</sequence>
<accession>A0A250WQG1</accession>
<proteinExistence type="predicted"/>
<comment type="caution">
    <text evidence="1">The sequence shown here is derived from an EMBL/GenBank/DDBJ whole genome shotgun (WGS) entry which is preliminary data.</text>
</comment>
<reference evidence="1 2" key="1">
    <citation type="submission" date="2017-08" db="EMBL/GenBank/DDBJ databases">
        <title>Acidophilic green algal genome provides insights into adaptation to an acidic environment.</title>
        <authorList>
            <person name="Hirooka S."/>
            <person name="Hirose Y."/>
            <person name="Kanesaki Y."/>
            <person name="Higuchi S."/>
            <person name="Fujiwara T."/>
            <person name="Onuma R."/>
            <person name="Era A."/>
            <person name="Ohbayashi R."/>
            <person name="Uzuka A."/>
            <person name="Nozaki H."/>
            <person name="Yoshikawa H."/>
            <person name="Miyagishima S.Y."/>
        </authorList>
    </citation>
    <scope>NUCLEOTIDE SEQUENCE [LARGE SCALE GENOMIC DNA]</scope>
    <source>
        <strain evidence="1 2">NIES-2499</strain>
    </source>
</reference>
<dbReference type="AlphaFoldDB" id="A0A250WQG1"/>
<protein>
    <submittedName>
        <fullName evidence="1">Uncharacterized protein</fullName>
    </submittedName>
</protein>
<evidence type="ECO:0000313" key="2">
    <source>
        <dbReference type="Proteomes" id="UP000232323"/>
    </source>
</evidence>
<gene>
    <name evidence="1" type="ORF">CEUSTIGMA_g530.t1</name>
</gene>
<evidence type="ECO:0000313" key="1">
    <source>
        <dbReference type="EMBL" id="GAX73077.1"/>
    </source>
</evidence>
<name>A0A250WQG1_9CHLO</name>